<dbReference type="GeneID" id="89227237"/>
<accession>A0A1T1DNP5</accession>
<comment type="caution">
    <text evidence="1">The sequence shown here is derived from an EMBL/GenBank/DDBJ whole genome shotgun (WGS) entry which is preliminary data.</text>
</comment>
<sequence>MFEISSVRFHGECKILNSIKRSIILLFRKVLNIKKVKNYKMILGNSIEFASIKTGRGCFIGLVECRNYHKLRFYG</sequence>
<protein>
    <submittedName>
        <fullName evidence="1">Uncharacterized protein</fullName>
    </submittedName>
</protein>
<dbReference type="Proteomes" id="UP000191008">
    <property type="component" value="Unassembled WGS sequence"/>
</dbReference>
<evidence type="ECO:0000313" key="1">
    <source>
        <dbReference type="EMBL" id="OOV42498.1"/>
    </source>
</evidence>
<gene>
    <name evidence="1" type="ORF">B1J93_10090</name>
</gene>
<dbReference type="AlphaFoldDB" id="A0A1T1DNP5"/>
<organism evidence="1 2">
    <name type="scientific">Leptospira kirschneri serovar Pomona</name>
    <dbReference type="NCBI Taxonomy" id="561005"/>
    <lineage>
        <taxon>Bacteria</taxon>
        <taxon>Pseudomonadati</taxon>
        <taxon>Spirochaetota</taxon>
        <taxon>Spirochaetia</taxon>
        <taxon>Leptospirales</taxon>
        <taxon>Leptospiraceae</taxon>
        <taxon>Leptospira</taxon>
    </lineage>
</organism>
<proteinExistence type="predicted"/>
<evidence type="ECO:0000313" key="2">
    <source>
        <dbReference type="Proteomes" id="UP000191008"/>
    </source>
</evidence>
<dbReference type="RefSeq" id="WP_004758850.1">
    <property type="nucleotide sequence ID" value="NZ_MVIT01000064.1"/>
</dbReference>
<name>A0A1T1DNP5_9LEPT</name>
<dbReference type="EMBL" id="MVIT01000064">
    <property type="protein sequence ID" value="OOV42498.1"/>
    <property type="molecule type" value="Genomic_DNA"/>
</dbReference>
<reference evidence="1 2" key="1">
    <citation type="submission" date="2017-02" db="EMBL/GenBank/DDBJ databases">
        <title>Comparative genomic analysis of Brazilian Leptospira kirschneri strains of different serogroups.</title>
        <authorList>
            <person name="Moreno L.Z."/>
            <person name="Miraglia F."/>
            <person name="Kremer F.S."/>
            <person name="Eslabao M.R."/>
            <person name="Lilenbaum W."/>
            <person name="Dellagostin O.A."/>
            <person name="Moreno A.M."/>
        </authorList>
    </citation>
    <scope>NUCLEOTIDE SEQUENCE [LARGE SCALE GENOMIC DNA]</scope>
    <source>
        <strain evidence="1 2">M110/06</strain>
    </source>
</reference>